<dbReference type="AlphaFoldDB" id="A0A1Z4KJ77"/>
<evidence type="ECO:0000313" key="2">
    <source>
        <dbReference type="Proteomes" id="UP000217507"/>
    </source>
</evidence>
<reference evidence="1 2" key="1">
    <citation type="submission" date="2017-06" db="EMBL/GenBank/DDBJ databases">
        <title>Genome sequencing of cyanobaciteial culture collection at National Institute for Environmental Studies (NIES).</title>
        <authorList>
            <person name="Hirose Y."/>
            <person name="Shimura Y."/>
            <person name="Fujisawa T."/>
            <person name="Nakamura Y."/>
            <person name="Kawachi M."/>
        </authorList>
    </citation>
    <scope>NUCLEOTIDE SEQUENCE [LARGE SCALE GENOMIC DNA]</scope>
    <source>
        <strain evidence="1 2">NIES-23</strain>
    </source>
</reference>
<dbReference type="InterPro" id="IPR025591">
    <property type="entry name" value="RloB"/>
</dbReference>
<proteinExistence type="predicted"/>
<dbReference type="Proteomes" id="UP000217507">
    <property type="component" value="Chromosome"/>
</dbReference>
<protein>
    <recommendedName>
        <fullName evidence="3">Abortive phage resistance protein</fullName>
    </recommendedName>
</protein>
<sequence>MRRINRTKLLDRQHDRRDAKLFIVATEGKETEKQYFGMFHSTRIKIEVLATGDDGKSAPQYVLERLNTFKDNYDLNEEDMLWLVLDVDRWGENNLSLVCREAKQKNYYLAISNPCFEIWLYLHFDDLNSQDRTCNDFKTKLRKILGSYNSSNLDLSVYKPNITNATNRAKLLHPNSQQNWPPELGTHVYRLVEIILQSLNN</sequence>
<name>A0A1Z4KJ77_ANAVA</name>
<gene>
    <name evidence="1" type="ORF">NIES23_18270</name>
</gene>
<dbReference type="Pfam" id="PF13707">
    <property type="entry name" value="RloB"/>
    <property type="match status" value="1"/>
</dbReference>
<dbReference type="EMBL" id="AP018216">
    <property type="protein sequence ID" value="BAY69036.1"/>
    <property type="molecule type" value="Genomic_DNA"/>
</dbReference>
<accession>A0A1Z4KJ77</accession>
<evidence type="ECO:0000313" key="1">
    <source>
        <dbReference type="EMBL" id="BAY69036.1"/>
    </source>
</evidence>
<organism evidence="1 2">
    <name type="scientific">Trichormus variabilis NIES-23</name>
    <dbReference type="NCBI Taxonomy" id="1973479"/>
    <lineage>
        <taxon>Bacteria</taxon>
        <taxon>Bacillati</taxon>
        <taxon>Cyanobacteriota</taxon>
        <taxon>Cyanophyceae</taxon>
        <taxon>Nostocales</taxon>
        <taxon>Nostocaceae</taxon>
        <taxon>Trichormus</taxon>
    </lineage>
</organism>
<evidence type="ECO:0008006" key="3">
    <source>
        <dbReference type="Google" id="ProtNLM"/>
    </source>
</evidence>